<keyword evidence="3" id="KW-1185">Reference proteome</keyword>
<dbReference type="EMBL" id="PQGD01000010">
    <property type="protein sequence ID" value="POP48270.1"/>
    <property type="molecule type" value="Genomic_DNA"/>
</dbReference>
<evidence type="ECO:0000313" key="1">
    <source>
        <dbReference type="EMBL" id="POP44883.1"/>
    </source>
</evidence>
<dbReference type="OrthoDB" id="9933086at2"/>
<gene>
    <name evidence="2" type="ORF">CHU32_13430</name>
    <name evidence="1" type="ORF">CHU33_10505</name>
</gene>
<accession>A0A2P5GP06</accession>
<proteinExistence type="predicted"/>
<evidence type="ECO:0000313" key="4">
    <source>
        <dbReference type="Proteomes" id="UP000247005"/>
    </source>
</evidence>
<dbReference type="Proteomes" id="UP000247005">
    <property type="component" value="Unassembled WGS sequence"/>
</dbReference>
<protein>
    <submittedName>
        <fullName evidence="2">Uncharacterized protein</fullName>
    </submittedName>
</protein>
<dbReference type="EMBL" id="PQGE01000008">
    <property type="protein sequence ID" value="POP44883.1"/>
    <property type="molecule type" value="Genomic_DNA"/>
</dbReference>
<comment type="caution">
    <text evidence="2">The sequence shown here is derived from an EMBL/GenBank/DDBJ whole genome shotgun (WGS) entry which is preliminary data.</text>
</comment>
<organism evidence="2 4">
    <name type="scientific">Superficieibacter electus</name>
    <dbReference type="NCBI Taxonomy" id="2022662"/>
    <lineage>
        <taxon>Bacteria</taxon>
        <taxon>Pseudomonadati</taxon>
        <taxon>Pseudomonadota</taxon>
        <taxon>Gammaproteobacteria</taxon>
        <taxon>Enterobacterales</taxon>
        <taxon>Enterobacteriaceae</taxon>
        <taxon>Superficieibacter</taxon>
    </lineage>
</organism>
<dbReference type="AlphaFoldDB" id="A0A2P5GP06"/>
<sequence>MERIYLENNAYDIGLSEGLFFAQPAEGDRISGTTLEELAKSLAYVNNFSCEEILQTIINSL</sequence>
<reference evidence="3 4" key="1">
    <citation type="submission" date="2018-01" db="EMBL/GenBank/DDBJ databases">
        <title>Superficieibacter electus gen. nov., sp. nov., an extended-spectrum beta-lactamase possessing member of the Enterobacteriaceae family, isolated from intensive care unit surfaces.</title>
        <authorList>
            <person name="Potter R.F."/>
            <person name="D'Souza A.W."/>
        </authorList>
    </citation>
    <scope>NUCLEOTIDE SEQUENCE [LARGE SCALE GENOMIC DNA]</scope>
    <source>
        <strain evidence="2 4">BP-1</strain>
        <strain evidence="1 3">BP-2</strain>
    </source>
</reference>
<evidence type="ECO:0000313" key="2">
    <source>
        <dbReference type="EMBL" id="POP48270.1"/>
    </source>
</evidence>
<dbReference type="RefSeq" id="WP_103676029.1">
    <property type="nucleotide sequence ID" value="NZ_PQGD01000010.1"/>
</dbReference>
<dbReference type="Proteomes" id="UP000237073">
    <property type="component" value="Unassembled WGS sequence"/>
</dbReference>
<name>A0A2P5GP06_9ENTR</name>
<evidence type="ECO:0000313" key="3">
    <source>
        <dbReference type="Proteomes" id="UP000237073"/>
    </source>
</evidence>